<dbReference type="EMBL" id="JAWXYB010000018">
    <property type="protein sequence ID" value="MDX5931042.1"/>
    <property type="molecule type" value="Genomic_DNA"/>
</dbReference>
<organism evidence="1 2">
    <name type="scientific">Acidiphilium acidophilum</name>
    <name type="common">Thiobacillus acidophilus</name>
    <dbReference type="NCBI Taxonomy" id="76588"/>
    <lineage>
        <taxon>Bacteria</taxon>
        <taxon>Pseudomonadati</taxon>
        <taxon>Pseudomonadota</taxon>
        <taxon>Alphaproteobacteria</taxon>
        <taxon>Acetobacterales</taxon>
        <taxon>Acidocellaceae</taxon>
        <taxon>Acidiphilium</taxon>
    </lineage>
</organism>
<evidence type="ECO:0000313" key="1">
    <source>
        <dbReference type="EMBL" id="MDX5931042.1"/>
    </source>
</evidence>
<reference evidence="1 2" key="1">
    <citation type="submission" date="2023-11" db="EMBL/GenBank/DDBJ databases">
        <title>MicrobeMod: A computational toolkit for identifying prokaryotic methylation and restriction-modification with nanopore sequencing.</title>
        <authorList>
            <person name="Crits-Christoph A."/>
            <person name="Kang S.C."/>
            <person name="Lee H."/>
            <person name="Ostrov N."/>
        </authorList>
    </citation>
    <scope>NUCLEOTIDE SEQUENCE [LARGE SCALE GENOMIC DNA]</scope>
    <source>
        <strain evidence="1 2">DSMZ 700</strain>
    </source>
</reference>
<sequence>MRAAIYYAPALSDPLWAAGTCWLGRDPERGVALVQPDFAGIAAATAAPRRYGFHATIKPPMRLAFGLDALMADVRELLAGVAPFEMPGLRVSRIDGFIALTEIERSAALQAVADLCVTGLERHRVAESATEMARRAGRLDEHGRGLLAQYGYGHVLDRWQFHMTLSERLADGDALEAAARGYFAAALGMARRVEGVAVFVEDKPGAAFRLVGRVGFGEGKKKSSFL</sequence>
<dbReference type="RefSeq" id="WP_319613962.1">
    <property type="nucleotide sequence ID" value="NZ_JAWXYB010000018.1"/>
</dbReference>
<proteinExistence type="predicted"/>
<protein>
    <submittedName>
        <fullName evidence="1">DUF1045 domain-containing protein</fullName>
    </submittedName>
</protein>
<dbReference type="Proteomes" id="UP001279553">
    <property type="component" value="Unassembled WGS sequence"/>
</dbReference>
<dbReference type="Pfam" id="PF06299">
    <property type="entry name" value="DUF1045"/>
    <property type="match status" value="1"/>
</dbReference>
<accession>A0AAW9DRU8</accession>
<keyword evidence="2" id="KW-1185">Reference proteome</keyword>
<evidence type="ECO:0000313" key="2">
    <source>
        <dbReference type="Proteomes" id="UP001279553"/>
    </source>
</evidence>
<comment type="caution">
    <text evidence="1">The sequence shown here is derived from an EMBL/GenBank/DDBJ whole genome shotgun (WGS) entry which is preliminary data.</text>
</comment>
<dbReference type="AlphaFoldDB" id="A0AAW9DRU8"/>
<name>A0AAW9DRU8_ACIAO</name>
<dbReference type="PIRSF" id="PIRSF033328">
    <property type="entry name" value="Phest_Mll4975"/>
    <property type="match status" value="1"/>
</dbReference>
<gene>
    <name evidence="1" type="ORF">SIL87_09730</name>
</gene>
<dbReference type="InterPro" id="IPR009389">
    <property type="entry name" value="DUF1045"/>
</dbReference>